<dbReference type="AlphaFoldDB" id="A0A3P6FT86"/>
<protein>
    <submittedName>
        <fullName evidence="1">Uncharacterized protein</fullName>
    </submittedName>
</protein>
<reference evidence="1" key="1">
    <citation type="submission" date="2018-11" db="EMBL/GenBank/DDBJ databases">
        <authorList>
            <consortium name="Genoscope - CEA"/>
            <person name="William W."/>
        </authorList>
    </citation>
    <scope>NUCLEOTIDE SEQUENCE</scope>
</reference>
<evidence type="ECO:0000313" key="1">
    <source>
        <dbReference type="EMBL" id="VDD50191.1"/>
    </source>
</evidence>
<sequence>RKKATSKVLAHVYRSRYTEPTNGPKSLQLQRMILEDLRIDASYMKCHRAKEKAV</sequence>
<gene>
    <name evidence="1" type="ORF">BOLC1T02580H</name>
</gene>
<feature type="non-terminal residue" evidence="1">
    <location>
        <position position="54"/>
    </location>
</feature>
<dbReference type="EMBL" id="LR031878">
    <property type="protein sequence ID" value="VDD50191.1"/>
    <property type="molecule type" value="Genomic_DNA"/>
</dbReference>
<proteinExistence type="predicted"/>
<organism evidence="1">
    <name type="scientific">Brassica oleracea</name>
    <name type="common">Wild cabbage</name>
    <dbReference type="NCBI Taxonomy" id="3712"/>
    <lineage>
        <taxon>Eukaryota</taxon>
        <taxon>Viridiplantae</taxon>
        <taxon>Streptophyta</taxon>
        <taxon>Embryophyta</taxon>
        <taxon>Tracheophyta</taxon>
        <taxon>Spermatophyta</taxon>
        <taxon>Magnoliopsida</taxon>
        <taxon>eudicotyledons</taxon>
        <taxon>Gunneridae</taxon>
        <taxon>Pentapetalae</taxon>
        <taxon>rosids</taxon>
        <taxon>malvids</taxon>
        <taxon>Brassicales</taxon>
        <taxon>Brassicaceae</taxon>
        <taxon>Brassiceae</taxon>
        <taxon>Brassica</taxon>
    </lineage>
</organism>
<accession>A0A3P6FT86</accession>
<name>A0A3P6FT86_BRAOL</name>
<feature type="non-terminal residue" evidence="1">
    <location>
        <position position="1"/>
    </location>
</feature>